<keyword evidence="6" id="KW-0460">Magnesium</keyword>
<evidence type="ECO:0000256" key="9">
    <source>
        <dbReference type="ARBA" id="ARBA00067668"/>
    </source>
</evidence>
<evidence type="ECO:0000259" key="11">
    <source>
        <dbReference type="Pfam" id="PF13193"/>
    </source>
</evidence>
<feature type="domain" description="AMP-dependent synthetase/ligase" evidence="10">
    <location>
        <begin position="11"/>
        <end position="357"/>
    </location>
</feature>
<dbReference type="GO" id="GO:0031956">
    <property type="term" value="F:medium-chain fatty acid-CoA ligase activity"/>
    <property type="evidence" value="ECO:0007669"/>
    <property type="project" value="TreeGrafter"/>
</dbReference>
<comment type="catalytic activity">
    <reaction evidence="7">
        <text>3-(methylsulfanyl)propanoate + ATP + CoA = 3-(methylsulfanyl)propanoyl-CoA + AMP + diphosphate</text>
        <dbReference type="Rhea" id="RHEA:43052"/>
        <dbReference type="ChEBI" id="CHEBI:30616"/>
        <dbReference type="ChEBI" id="CHEBI:33019"/>
        <dbReference type="ChEBI" id="CHEBI:49016"/>
        <dbReference type="ChEBI" id="CHEBI:57287"/>
        <dbReference type="ChEBI" id="CHEBI:82815"/>
        <dbReference type="ChEBI" id="CHEBI:456215"/>
        <dbReference type="EC" id="6.2.1.44"/>
    </reaction>
    <physiologicalReaction direction="left-to-right" evidence="7">
        <dbReference type="Rhea" id="RHEA:43053"/>
    </physiologicalReaction>
</comment>
<evidence type="ECO:0000256" key="1">
    <source>
        <dbReference type="ARBA" id="ARBA00001946"/>
    </source>
</evidence>
<keyword evidence="5" id="KW-0479">Metal-binding</keyword>
<dbReference type="AlphaFoldDB" id="A0A0N7M413"/>
<dbReference type="EMBL" id="CYSR01000005">
    <property type="protein sequence ID" value="CUH98354.1"/>
    <property type="molecule type" value="Genomic_DNA"/>
</dbReference>
<sequence length="496" mass="52574">MFDVIPDMAAKRAALTPDALAFHDTSTGEDWSFARINAAANAVAAGVKAQGLAEGDRAAIICQNRVEFFIALFACQKTGIVLCPLNWRQPAPELVETLDQVGISLLLTDAEFQATAREAAADIGATVLTIEEDLAGWIRDGGPALNAPVPAGQPWYLLFTSGTTGLPKAVIQTAGMAWANAVNIGQAIDIASTDRALCFLPLFHTAGINLYTLPVFLTGGSSTILPKFEPETVRSLLASGQINQFFGVPAVYQALALLPGIGDLDWTPIHCGCGGAPLPEPLIRFFAARGANVLNGMGMTETGPTVFLMDPARAAEKIGSVGKPQSLVDVRLAGVAEGAEGAGELQLRGPGVTPGYFGNPEATAKTFTRDGWLATGDVARRDADGYYYIVDRIKDMFISGGENVHPAEVERVLNAHPAILEAAVVGVPDAKWGEAGAAFVMLRPGQTVSPETLRPWCRERLAGYKVPAHVRIVQDFPRTAAGKVCKPKLRKDFTDD</sequence>
<dbReference type="InterPro" id="IPR020845">
    <property type="entry name" value="AMP-binding_CS"/>
</dbReference>
<dbReference type="PANTHER" id="PTHR43201:SF5">
    <property type="entry name" value="MEDIUM-CHAIN ACYL-COA LIGASE ACSF2, MITOCHONDRIAL"/>
    <property type="match status" value="1"/>
</dbReference>
<reference evidence="12 13" key="1">
    <citation type="submission" date="2015-09" db="EMBL/GenBank/DDBJ databases">
        <authorList>
            <consortium name="Swine Surveillance"/>
        </authorList>
    </citation>
    <scope>NUCLEOTIDE SEQUENCE [LARGE SCALE GENOMIC DNA]</scope>
    <source>
        <strain evidence="12 13">CECT 8399</strain>
    </source>
</reference>
<dbReference type="SUPFAM" id="SSF56801">
    <property type="entry name" value="Acetyl-CoA synthetase-like"/>
    <property type="match status" value="1"/>
</dbReference>
<name>A0A0N7M413_9RHOB</name>
<dbReference type="PANTHER" id="PTHR43201">
    <property type="entry name" value="ACYL-COA SYNTHETASE"/>
    <property type="match status" value="1"/>
</dbReference>
<accession>A0A0N7M413</accession>
<dbReference type="InterPro" id="IPR025110">
    <property type="entry name" value="AMP-bd_C"/>
</dbReference>
<evidence type="ECO:0000256" key="7">
    <source>
        <dbReference type="ARBA" id="ARBA00051915"/>
    </source>
</evidence>
<dbReference type="Gene3D" id="3.40.50.12780">
    <property type="entry name" value="N-terminal domain of ligase-like"/>
    <property type="match status" value="1"/>
</dbReference>
<evidence type="ECO:0000256" key="8">
    <source>
        <dbReference type="ARBA" id="ARBA00066616"/>
    </source>
</evidence>
<dbReference type="InterPro" id="IPR045851">
    <property type="entry name" value="AMP-bd_C_sf"/>
</dbReference>
<dbReference type="GO" id="GO:0006631">
    <property type="term" value="P:fatty acid metabolic process"/>
    <property type="evidence" value="ECO:0007669"/>
    <property type="project" value="TreeGrafter"/>
</dbReference>
<evidence type="ECO:0000256" key="6">
    <source>
        <dbReference type="ARBA" id="ARBA00022842"/>
    </source>
</evidence>
<comment type="cofactor">
    <cofactor evidence="1">
        <name>Mg(2+)</name>
        <dbReference type="ChEBI" id="CHEBI:18420"/>
    </cofactor>
</comment>
<comment type="subunit">
    <text evidence="3">Homodimer.</text>
</comment>
<evidence type="ECO:0000313" key="12">
    <source>
        <dbReference type="EMBL" id="CUH98354.1"/>
    </source>
</evidence>
<dbReference type="Gene3D" id="3.30.300.30">
    <property type="match status" value="1"/>
</dbReference>
<protein>
    <recommendedName>
        <fullName evidence="9">3-methylmercaptopropionyl-CoA ligase</fullName>
        <ecNumber evidence="8">6.2.1.44</ecNumber>
    </recommendedName>
</protein>
<evidence type="ECO:0000256" key="5">
    <source>
        <dbReference type="ARBA" id="ARBA00022723"/>
    </source>
</evidence>
<evidence type="ECO:0000256" key="2">
    <source>
        <dbReference type="ARBA" id="ARBA00006432"/>
    </source>
</evidence>
<dbReference type="Pfam" id="PF00501">
    <property type="entry name" value="AMP-binding"/>
    <property type="match status" value="1"/>
</dbReference>
<organism evidence="12 13">
    <name type="scientific">Leisingera aquaemixtae</name>
    <dbReference type="NCBI Taxonomy" id="1396826"/>
    <lineage>
        <taxon>Bacteria</taxon>
        <taxon>Pseudomonadati</taxon>
        <taxon>Pseudomonadota</taxon>
        <taxon>Alphaproteobacteria</taxon>
        <taxon>Rhodobacterales</taxon>
        <taxon>Roseobacteraceae</taxon>
        <taxon>Leisingera</taxon>
    </lineage>
</organism>
<evidence type="ECO:0000256" key="3">
    <source>
        <dbReference type="ARBA" id="ARBA00011738"/>
    </source>
</evidence>
<evidence type="ECO:0000313" key="13">
    <source>
        <dbReference type="Proteomes" id="UP000051326"/>
    </source>
</evidence>
<dbReference type="STRING" id="1396826.PHA8399_00468"/>
<proteinExistence type="inferred from homology"/>
<evidence type="ECO:0000256" key="4">
    <source>
        <dbReference type="ARBA" id="ARBA00022598"/>
    </source>
</evidence>
<dbReference type="EC" id="6.2.1.44" evidence="8"/>
<dbReference type="Pfam" id="PF13193">
    <property type="entry name" value="AMP-binding_C"/>
    <property type="match status" value="1"/>
</dbReference>
<evidence type="ECO:0000259" key="10">
    <source>
        <dbReference type="Pfam" id="PF00501"/>
    </source>
</evidence>
<gene>
    <name evidence="12" type="ORF">PHA8399_00468</name>
</gene>
<feature type="domain" description="AMP-binding enzyme C-terminal" evidence="11">
    <location>
        <begin position="408"/>
        <end position="483"/>
    </location>
</feature>
<dbReference type="InterPro" id="IPR000873">
    <property type="entry name" value="AMP-dep_synth/lig_dom"/>
</dbReference>
<dbReference type="Proteomes" id="UP000051326">
    <property type="component" value="Unassembled WGS sequence"/>
</dbReference>
<dbReference type="RefSeq" id="WP_058284600.1">
    <property type="nucleotide sequence ID" value="NZ_CYSR01000005.1"/>
</dbReference>
<dbReference type="FunFam" id="3.30.300.30:FF:000008">
    <property type="entry name" value="2,3-dihydroxybenzoate-AMP ligase"/>
    <property type="match status" value="1"/>
</dbReference>
<dbReference type="PROSITE" id="PS00455">
    <property type="entry name" value="AMP_BINDING"/>
    <property type="match status" value="1"/>
</dbReference>
<keyword evidence="4 12" id="KW-0436">Ligase</keyword>
<dbReference type="InterPro" id="IPR042099">
    <property type="entry name" value="ANL_N_sf"/>
</dbReference>
<dbReference type="GO" id="GO:0046872">
    <property type="term" value="F:metal ion binding"/>
    <property type="evidence" value="ECO:0007669"/>
    <property type="project" value="UniProtKB-KW"/>
</dbReference>
<comment type="similarity">
    <text evidence="2">Belongs to the ATP-dependent AMP-binding enzyme family.</text>
</comment>